<dbReference type="Pfam" id="PF01585">
    <property type="entry name" value="G-patch"/>
    <property type="match status" value="1"/>
</dbReference>
<accession>A0A2G5UUD4</accession>
<proteinExistence type="predicted"/>
<evidence type="ECO:0000313" key="4">
    <source>
        <dbReference type="EMBL" id="PIC43157.1"/>
    </source>
</evidence>
<dbReference type="SMART" id="SM00443">
    <property type="entry name" value="G_patch"/>
    <property type="match status" value="1"/>
</dbReference>
<evidence type="ECO:0000259" key="3">
    <source>
        <dbReference type="PROSITE" id="PS50174"/>
    </source>
</evidence>
<organism evidence="4 5">
    <name type="scientific">Caenorhabditis nigoni</name>
    <dbReference type="NCBI Taxonomy" id="1611254"/>
    <lineage>
        <taxon>Eukaryota</taxon>
        <taxon>Metazoa</taxon>
        <taxon>Ecdysozoa</taxon>
        <taxon>Nematoda</taxon>
        <taxon>Chromadorea</taxon>
        <taxon>Rhabditida</taxon>
        <taxon>Rhabditina</taxon>
        <taxon>Rhabditomorpha</taxon>
        <taxon>Rhabditoidea</taxon>
        <taxon>Rhabditidae</taxon>
        <taxon>Peloderinae</taxon>
        <taxon>Caenorhabditis</taxon>
    </lineage>
</organism>
<dbReference type="EMBL" id="PDUG01000002">
    <property type="protein sequence ID" value="PIC43157.1"/>
    <property type="molecule type" value="Genomic_DNA"/>
</dbReference>
<dbReference type="Gene3D" id="1.25.40.20">
    <property type="entry name" value="Ankyrin repeat-containing domain"/>
    <property type="match status" value="1"/>
</dbReference>
<dbReference type="PANTHER" id="PTHR20923">
    <property type="entry name" value="BAT4 PROTEIN-RELATED"/>
    <property type="match status" value="1"/>
</dbReference>
<dbReference type="PROSITE" id="PS50088">
    <property type="entry name" value="ANK_REPEAT"/>
    <property type="match status" value="1"/>
</dbReference>
<dbReference type="InterPro" id="IPR036770">
    <property type="entry name" value="Ankyrin_rpt-contain_sf"/>
</dbReference>
<reference evidence="5" key="1">
    <citation type="submission" date="2017-10" db="EMBL/GenBank/DDBJ databases">
        <title>Rapid genome shrinkage in a self-fertile nematode reveals novel sperm competition proteins.</title>
        <authorList>
            <person name="Yin D."/>
            <person name="Schwarz E.M."/>
            <person name="Thomas C.G."/>
            <person name="Felde R.L."/>
            <person name="Korf I.F."/>
            <person name="Cutter A.D."/>
            <person name="Schartner C.M."/>
            <person name="Ralston E.J."/>
            <person name="Meyer B.J."/>
            <person name="Haag E.S."/>
        </authorList>
    </citation>
    <scope>NUCLEOTIDE SEQUENCE [LARGE SCALE GENOMIC DNA]</scope>
    <source>
        <strain evidence="5">JU1422</strain>
    </source>
</reference>
<protein>
    <recommendedName>
        <fullName evidence="3">G-patch domain-containing protein</fullName>
    </recommendedName>
</protein>
<keyword evidence="5" id="KW-1185">Reference proteome</keyword>
<dbReference type="InterPro" id="IPR039146">
    <property type="entry name" value="GPANK1"/>
</dbReference>
<dbReference type="InterPro" id="IPR002110">
    <property type="entry name" value="Ankyrin_rpt"/>
</dbReference>
<keyword evidence="1" id="KW-0040">ANK repeat</keyword>
<dbReference type="SMART" id="SM00248">
    <property type="entry name" value="ANK"/>
    <property type="match status" value="2"/>
</dbReference>
<dbReference type="GO" id="GO:0003676">
    <property type="term" value="F:nucleic acid binding"/>
    <property type="evidence" value="ECO:0007669"/>
    <property type="project" value="InterPro"/>
</dbReference>
<dbReference type="PANTHER" id="PTHR20923:SF1">
    <property type="entry name" value="G PATCH DOMAIN AND ANKYRIN REPEAT-CONTAINING PROTEIN 1"/>
    <property type="match status" value="1"/>
</dbReference>
<gene>
    <name evidence="4" type="primary">Cni-ZK1320.7</name>
    <name evidence="4" type="synonym">Cnig_chr_II.g3981</name>
    <name evidence="4" type="ORF">B9Z55_003981</name>
</gene>
<comment type="caution">
    <text evidence="4">The sequence shown here is derived from an EMBL/GenBank/DDBJ whole genome shotgun (WGS) entry which is preliminary data.</text>
</comment>
<dbReference type="OrthoDB" id="20282at2759"/>
<dbReference type="PROSITE" id="PS50174">
    <property type="entry name" value="G_PATCH"/>
    <property type="match status" value="1"/>
</dbReference>
<evidence type="ECO:0000313" key="5">
    <source>
        <dbReference type="Proteomes" id="UP000230233"/>
    </source>
</evidence>
<dbReference type="PROSITE" id="PS50297">
    <property type="entry name" value="ANK_REP_REGION"/>
    <property type="match status" value="1"/>
</dbReference>
<dbReference type="AlphaFoldDB" id="A0A2G5UUD4"/>
<dbReference type="InterPro" id="IPR000467">
    <property type="entry name" value="G_patch_dom"/>
</dbReference>
<feature type="region of interest" description="Disordered" evidence="2">
    <location>
        <begin position="32"/>
        <end position="53"/>
    </location>
</feature>
<feature type="compositionally biased region" description="Polar residues" evidence="2">
    <location>
        <begin position="42"/>
        <end position="52"/>
    </location>
</feature>
<sequence length="357" mass="40403">MSYNLPPQNLGNLDPEQRVEFVRATGNDKNIKVCDPDDIPEASTSKDPSNIESDGFSEIYSALLEKSHKAKPKVKKEKLDHEDDIIILEDVVKKEPGVVSKNVNVRDVNCFLKAAKEGNLEELRMYLRKKIPIDVTDFYSWTATMCAAAEGHFEICKYLLENGADPGARDRNGMRIVQIAQKNKNNDFVRKLFAYFCNSNPSSNSSEPDEFTFCELCDVFILEKEITNHVSSITHQLNDKNSTGAAPQTGIQIGPSNIGYRLMCASGWTEEQGLGRQSDGHRFPIKTILKRNRAGLGMERLPQKVTHFGPFESSCTKTEKKPVTKRELEVKKKKEDMIAKRFRSDFSDNDTAYDFFK</sequence>
<feature type="repeat" description="ANK" evidence="1">
    <location>
        <begin position="139"/>
        <end position="171"/>
    </location>
</feature>
<evidence type="ECO:0000256" key="2">
    <source>
        <dbReference type="SAM" id="MobiDB-lite"/>
    </source>
</evidence>
<dbReference type="Pfam" id="PF12796">
    <property type="entry name" value="Ank_2"/>
    <property type="match status" value="1"/>
</dbReference>
<dbReference type="SUPFAM" id="SSF48403">
    <property type="entry name" value="Ankyrin repeat"/>
    <property type="match status" value="1"/>
</dbReference>
<dbReference type="STRING" id="1611254.A0A2G5UUD4"/>
<feature type="domain" description="G-patch" evidence="3">
    <location>
        <begin position="255"/>
        <end position="301"/>
    </location>
</feature>
<dbReference type="Proteomes" id="UP000230233">
    <property type="component" value="Chromosome II"/>
</dbReference>
<evidence type="ECO:0000256" key="1">
    <source>
        <dbReference type="PROSITE-ProRule" id="PRU00023"/>
    </source>
</evidence>
<name>A0A2G5UUD4_9PELO</name>